<dbReference type="KEGG" id="spar:SPRG_17679"/>
<evidence type="ECO:0000256" key="2">
    <source>
        <dbReference type="ARBA" id="ARBA00022771"/>
    </source>
</evidence>
<dbReference type="RefSeq" id="XP_012212452.1">
    <property type="nucleotide sequence ID" value="XM_012357062.1"/>
</dbReference>
<evidence type="ECO:0000256" key="1">
    <source>
        <dbReference type="ARBA" id="ARBA00022723"/>
    </source>
</evidence>
<dbReference type="Gene3D" id="3.30.530.20">
    <property type="match status" value="1"/>
</dbReference>
<evidence type="ECO:0000313" key="8">
    <source>
        <dbReference type="EMBL" id="KDO16840.1"/>
    </source>
</evidence>
<dbReference type="InterPro" id="IPR002913">
    <property type="entry name" value="START_lipid-bd_dom"/>
</dbReference>
<evidence type="ECO:0000256" key="5">
    <source>
        <dbReference type="SAM" id="MobiDB-lite"/>
    </source>
</evidence>
<reference evidence="8 9" key="1">
    <citation type="journal article" date="2013" name="PLoS Genet.">
        <title>Distinctive expansion of potential virulence genes in the genome of the oomycete fish pathogen Saprolegnia parasitica.</title>
        <authorList>
            <person name="Jiang R.H."/>
            <person name="de Bruijn I."/>
            <person name="Haas B.J."/>
            <person name="Belmonte R."/>
            <person name="Lobach L."/>
            <person name="Christie J."/>
            <person name="van den Ackerveken G."/>
            <person name="Bottin A."/>
            <person name="Bulone V."/>
            <person name="Diaz-Moreno S.M."/>
            <person name="Dumas B."/>
            <person name="Fan L."/>
            <person name="Gaulin E."/>
            <person name="Govers F."/>
            <person name="Grenville-Briggs L.J."/>
            <person name="Horner N.R."/>
            <person name="Levin J.Z."/>
            <person name="Mammella M."/>
            <person name="Meijer H.J."/>
            <person name="Morris P."/>
            <person name="Nusbaum C."/>
            <person name="Oome S."/>
            <person name="Phillips A.J."/>
            <person name="van Rooyen D."/>
            <person name="Rzeszutek E."/>
            <person name="Saraiva M."/>
            <person name="Secombes C.J."/>
            <person name="Seidl M.F."/>
            <person name="Snel B."/>
            <person name="Stassen J.H."/>
            <person name="Sykes S."/>
            <person name="Tripathy S."/>
            <person name="van den Berg H."/>
            <person name="Vega-Arreguin J.C."/>
            <person name="Wawra S."/>
            <person name="Young S.K."/>
            <person name="Zeng Q."/>
            <person name="Dieguez-Uribeondo J."/>
            <person name="Russ C."/>
            <person name="Tyler B.M."/>
            <person name="van West P."/>
        </authorList>
    </citation>
    <scope>NUCLEOTIDE SEQUENCE [LARGE SCALE GENOMIC DNA]</scope>
    <source>
        <strain evidence="8 9">CBS 223.65</strain>
    </source>
</reference>
<dbReference type="Gene3D" id="3.30.40.10">
    <property type="entry name" value="Zinc/RING finger domain, C3HC4 (zinc finger)"/>
    <property type="match status" value="1"/>
</dbReference>
<feature type="domain" description="START" evidence="7">
    <location>
        <begin position="177"/>
        <end position="260"/>
    </location>
</feature>
<dbReference type="Proteomes" id="UP000030745">
    <property type="component" value="Unassembled WGS sequence"/>
</dbReference>
<keyword evidence="1" id="KW-0479">Metal-binding</keyword>
<dbReference type="PANTHER" id="PTHR13510">
    <property type="entry name" value="FYVE-FINGER-CONTAINING RAB5 EFFECTOR PROTEIN RABENOSYN-5-RELATED"/>
    <property type="match status" value="1"/>
</dbReference>
<dbReference type="PROSITE" id="PS50848">
    <property type="entry name" value="START"/>
    <property type="match status" value="1"/>
</dbReference>
<sequence>MGSSRSSRTSLLALGKHGRLPSPSCPALTPSQVRALKETAVKTCTELLSLSKLAKRNKYGITWRPLPFATDPGLAFFVGESATASDVQCVYRHALVCHDSHATNGRRYMCCATTVQATLDEVAELLSGDEQSTMGEEAYAQLEASTVVSKNLRTLKHVDRLKISLRWFVWDSTSAYVPRRDFVVLQYQNDVHFHGRNGWARSMHSVELPEFPAYHTSHSLVRGSLYRSGYVVLETATPGVVQVLHMVQVHFKGLVPSEDVESMLRARVGNIVHLSPFFAKLTLVARIVSNMETSRVSNLEKVKVCAMCSRKFSFVHRKVTCRLCGDIVCAECSQAMDMQIPIADLKRVDVCNVCNLQKDRRSDEHPLRLANRRSFLRQTDAHHRGSHRQSSRQHETSMDEDLDPYMQIMRGKQPQRLSVDAGREPLYSFLEDSGASDAGKRYAAISPVVSNDSAAVGPAWDVAAPSESSFQSRASAASVSADDFWTKPKHTL</sequence>
<dbReference type="SUPFAM" id="SSF57903">
    <property type="entry name" value="FYVE/PHD zinc finger"/>
    <property type="match status" value="1"/>
</dbReference>
<dbReference type="InterPro" id="IPR017455">
    <property type="entry name" value="Znf_FYVE-rel"/>
</dbReference>
<feature type="compositionally biased region" description="Low complexity" evidence="5">
    <location>
        <begin position="470"/>
        <end position="481"/>
    </location>
</feature>
<dbReference type="CDD" id="cd00065">
    <property type="entry name" value="FYVE_like_SF"/>
    <property type="match status" value="1"/>
</dbReference>
<evidence type="ECO:0008006" key="10">
    <source>
        <dbReference type="Google" id="ProtNLM"/>
    </source>
</evidence>
<accession>A0A067BJD4</accession>
<gene>
    <name evidence="8" type="ORF">SPRG_17679</name>
</gene>
<evidence type="ECO:0000259" key="6">
    <source>
        <dbReference type="PROSITE" id="PS50178"/>
    </source>
</evidence>
<dbReference type="EMBL" id="KK583903">
    <property type="protein sequence ID" value="KDO16840.1"/>
    <property type="molecule type" value="Genomic_DNA"/>
</dbReference>
<organism evidence="8 9">
    <name type="scientific">Saprolegnia parasitica (strain CBS 223.65)</name>
    <dbReference type="NCBI Taxonomy" id="695850"/>
    <lineage>
        <taxon>Eukaryota</taxon>
        <taxon>Sar</taxon>
        <taxon>Stramenopiles</taxon>
        <taxon>Oomycota</taxon>
        <taxon>Saprolegniomycetes</taxon>
        <taxon>Saprolegniales</taxon>
        <taxon>Saprolegniaceae</taxon>
        <taxon>Saprolegnia</taxon>
    </lineage>
</organism>
<dbReference type="SMART" id="SM00064">
    <property type="entry name" value="FYVE"/>
    <property type="match status" value="1"/>
</dbReference>
<feature type="region of interest" description="Disordered" evidence="5">
    <location>
        <begin position="470"/>
        <end position="492"/>
    </location>
</feature>
<dbReference type="PROSITE" id="PS50178">
    <property type="entry name" value="ZF_FYVE"/>
    <property type="match status" value="1"/>
</dbReference>
<feature type="domain" description="FYVE-type" evidence="6">
    <location>
        <begin position="299"/>
        <end position="359"/>
    </location>
</feature>
<protein>
    <recommendedName>
        <fullName evidence="10">FYVE-type domain-containing protein</fullName>
    </recommendedName>
</protein>
<dbReference type="GO" id="GO:0008270">
    <property type="term" value="F:zinc ion binding"/>
    <property type="evidence" value="ECO:0007669"/>
    <property type="project" value="UniProtKB-KW"/>
</dbReference>
<dbReference type="Pfam" id="PF01363">
    <property type="entry name" value="FYVE"/>
    <property type="match status" value="1"/>
</dbReference>
<dbReference type="GeneID" id="24139209"/>
<feature type="region of interest" description="Disordered" evidence="5">
    <location>
        <begin position="367"/>
        <end position="399"/>
    </location>
</feature>
<dbReference type="InterPro" id="IPR023393">
    <property type="entry name" value="START-like_dom_sf"/>
</dbReference>
<dbReference type="AlphaFoldDB" id="A0A067BJD4"/>
<dbReference type="InterPro" id="IPR013083">
    <property type="entry name" value="Znf_RING/FYVE/PHD"/>
</dbReference>
<dbReference type="InterPro" id="IPR000306">
    <property type="entry name" value="Znf_FYVE"/>
</dbReference>
<evidence type="ECO:0000313" key="9">
    <source>
        <dbReference type="Proteomes" id="UP000030745"/>
    </source>
</evidence>
<keyword evidence="2 4" id="KW-0863">Zinc-finger</keyword>
<keyword evidence="3" id="KW-0862">Zinc</keyword>
<dbReference type="PANTHER" id="PTHR13510:SF44">
    <property type="entry name" value="RABENOSYN-5"/>
    <property type="match status" value="1"/>
</dbReference>
<dbReference type="InterPro" id="IPR052727">
    <property type="entry name" value="Rab4/Rab5_effector"/>
</dbReference>
<name>A0A067BJD4_SAPPC</name>
<proteinExistence type="predicted"/>
<dbReference type="VEuPathDB" id="FungiDB:SPRG_17679"/>
<dbReference type="SUPFAM" id="SSF55961">
    <property type="entry name" value="Bet v1-like"/>
    <property type="match status" value="1"/>
</dbReference>
<dbReference type="OrthoDB" id="102053at2759"/>
<dbReference type="InterPro" id="IPR011011">
    <property type="entry name" value="Znf_FYVE_PHD"/>
</dbReference>
<evidence type="ECO:0000256" key="4">
    <source>
        <dbReference type="PROSITE-ProRule" id="PRU00091"/>
    </source>
</evidence>
<evidence type="ECO:0000256" key="3">
    <source>
        <dbReference type="ARBA" id="ARBA00022833"/>
    </source>
</evidence>
<evidence type="ECO:0000259" key="7">
    <source>
        <dbReference type="PROSITE" id="PS50848"/>
    </source>
</evidence>
<keyword evidence="9" id="KW-1185">Reference proteome</keyword>
<dbReference type="GO" id="GO:0008289">
    <property type="term" value="F:lipid binding"/>
    <property type="evidence" value="ECO:0007669"/>
    <property type="project" value="InterPro"/>
</dbReference>